<comment type="caution">
    <text evidence="1">The sequence shown here is derived from an EMBL/GenBank/DDBJ whole genome shotgun (WGS) entry which is preliminary data.</text>
</comment>
<accession>A0A9W7DWH5</accession>
<protein>
    <submittedName>
        <fullName evidence="1">Uncharacterized protein</fullName>
    </submittedName>
</protein>
<keyword evidence="2" id="KW-1185">Reference proteome</keyword>
<evidence type="ECO:0000313" key="1">
    <source>
        <dbReference type="EMBL" id="GMH53263.1"/>
    </source>
</evidence>
<dbReference type="EMBL" id="BRXZ01002051">
    <property type="protein sequence ID" value="GMH53263.1"/>
    <property type="molecule type" value="Genomic_DNA"/>
</dbReference>
<evidence type="ECO:0000313" key="2">
    <source>
        <dbReference type="Proteomes" id="UP001165082"/>
    </source>
</evidence>
<name>A0A9W7DWH5_9STRA</name>
<feature type="non-terminal residue" evidence="1">
    <location>
        <position position="184"/>
    </location>
</feature>
<sequence>ILGDTEVKVKVPRQELGPGVNSYGVFRDTYSVCHSARYKPVVVKGTGSRGEESYSKPAAFEYEFEDMKGRWELCERAKKKRAAALQQAKENKLGFKVVPNKRYFKVELETLEGMEFEMGEKYLAVSSSSLPSVKRGDRLVMVGSRGTKRCGEDIVRGIFSGEVEDLGRGTVVFKADDDDREGVL</sequence>
<proteinExistence type="predicted"/>
<gene>
    <name evidence="1" type="ORF">TrRE_jg7318</name>
</gene>
<feature type="non-terminal residue" evidence="1">
    <location>
        <position position="1"/>
    </location>
</feature>
<organism evidence="1 2">
    <name type="scientific">Triparma retinervis</name>
    <dbReference type="NCBI Taxonomy" id="2557542"/>
    <lineage>
        <taxon>Eukaryota</taxon>
        <taxon>Sar</taxon>
        <taxon>Stramenopiles</taxon>
        <taxon>Ochrophyta</taxon>
        <taxon>Bolidophyceae</taxon>
        <taxon>Parmales</taxon>
        <taxon>Triparmaceae</taxon>
        <taxon>Triparma</taxon>
    </lineage>
</organism>
<reference evidence="1" key="1">
    <citation type="submission" date="2022-07" db="EMBL/GenBank/DDBJ databases">
        <title>Genome analysis of Parmales, a sister group of diatoms, reveals the evolutionary specialization of diatoms from phago-mixotrophs to photoautotrophs.</title>
        <authorList>
            <person name="Ban H."/>
            <person name="Sato S."/>
            <person name="Yoshikawa S."/>
            <person name="Kazumasa Y."/>
            <person name="Nakamura Y."/>
            <person name="Ichinomiya M."/>
            <person name="Saitoh K."/>
            <person name="Sato N."/>
            <person name="Blanc-Mathieu R."/>
            <person name="Endo H."/>
            <person name="Kuwata A."/>
            <person name="Ogata H."/>
        </authorList>
    </citation>
    <scope>NUCLEOTIDE SEQUENCE</scope>
</reference>
<dbReference type="Proteomes" id="UP001165082">
    <property type="component" value="Unassembled WGS sequence"/>
</dbReference>
<dbReference type="AlphaFoldDB" id="A0A9W7DWH5"/>